<evidence type="ECO:0000256" key="4">
    <source>
        <dbReference type="ARBA" id="ARBA00022741"/>
    </source>
</evidence>
<keyword evidence="2" id="KW-0813">Transport</keyword>
<dbReference type="PROSITE" id="PS50893">
    <property type="entry name" value="ABC_TRANSPORTER_2"/>
    <property type="match status" value="2"/>
</dbReference>
<evidence type="ECO:0000256" key="2">
    <source>
        <dbReference type="ARBA" id="ARBA00022448"/>
    </source>
</evidence>
<dbReference type="EMBL" id="JALJOS010000019">
    <property type="protein sequence ID" value="KAK9827151.1"/>
    <property type="molecule type" value="Genomic_DNA"/>
</dbReference>
<evidence type="ECO:0000256" key="6">
    <source>
        <dbReference type="ARBA" id="ARBA00022989"/>
    </source>
</evidence>
<dbReference type="Gene3D" id="3.40.50.300">
    <property type="entry name" value="P-loop containing nucleotide triphosphate hydrolases"/>
    <property type="match status" value="2"/>
</dbReference>
<comment type="caution">
    <text evidence="11">The sequence shown here is derived from an EMBL/GenBank/DDBJ whole genome shotgun (WGS) entry which is preliminary data.</text>
</comment>
<keyword evidence="3 9" id="KW-0812">Transmembrane</keyword>
<organism evidence="11 12">
    <name type="scientific">Apatococcus lobatus</name>
    <dbReference type="NCBI Taxonomy" id="904363"/>
    <lineage>
        <taxon>Eukaryota</taxon>
        <taxon>Viridiplantae</taxon>
        <taxon>Chlorophyta</taxon>
        <taxon>core chlorophytes</taxon>
        <taxon>Trebouxiophyceae</taxon>
        <taxon>Chlorellales</taxon>
        <taxon>Chlorellaceae</taxon>
        <taxon>Apatococcus</taxon>
    </lineage>
</organism>
<dbReference type="GO" id="GO:0005324">
    <property type="term" value="F:long-chain fatty acid transmembrane transporter activity"/>
    <property type="evidence" value="ECO:0007669"/>
    <property type="project" value="TreeGrafter"/>
</dbReference>
<feature type="transmembrane region" description="Helical" evidence="9">
    <location>
        <begin position="230"/>
        <end position="249"/>
    </location>
</feature>
<dbReference type="PANTHER" id="PTHR11384:SF56">
    <property type="entry name" value="ABC TRANSPORTER D FAMILY MEMBER 1"/>
    <property type="match status" value="1"/>
</dbReference>
<feature type="compositionally biased region" description="Polar residues" evidence="8">
    <location>
        <begin position="671"/>
        <end position="697"/>
    </location>
</feature>
<dbReference type="Proteomes" id="UP001438707">
    <property type="component" value="Unassembled WGS sequence"/>
</dbReference>
<dbReference type="Gene3D" id="1.20.1560.10">
    <property type="entry name" value="ABC transporter type 1, transmembrane domain"/>
    <property type="match status" value="1"/>
</dbReference>
<name>A0AAW1R170_9CHLO</name>
<evidence type="ECO:0000256" key="1">
    <source>
        <dbReference type="ARBA" id="ARBA00008575"/>
    </source>
</evidence>
<dbReference type="InterPro" id="IPR036640">
    <property type="entry name" value="ABC1_TM_sf"/>
</dbReference>
<dbReference type="Pfam" id="PF06472">
    <property type="entry name" value="ABC_membrane_2"/>
    <property type="match status" value="2"/>
</dbReference>
<dbReference type="GO" id="GO:0005524">
    <property type="term" value="F:ATP binding"/>
    <property type="evidence" value="ECO:0007669"/>
    <property type="project" value="UniProtKB-KW"/>
</dbReference>
<evidence type="ECO:0000259" key="10">
    <source>
        <dbReference type="PROSITE" id="PS50893"/>
    </source>
</evidence>
<dbReference type="InterPro" id="IPR027417">
    <property type="entry name" value="P-loop_NTPase"/>
</dbReference>
<keyword evidence="6 9" id="KW-1133">Transmembrane helix</keyword>
<dbReference type="Pfam" id="PF00005">
    <property type="entry name" value="ABC_tran"/>
    <property type="match status" value="2"/>
</dbReference>
<keyword evidence="4" id="KW-0547">Nucleotide-binding</keyword>
<evidence type="ECO:0000256" key="8">
    <source>
        <dbReference type="SAM" id="MobiDB-lite"/>
    </source>
</evidence>
<dbReference type="InterPro" id="IPR003439">
    <property type="entry name" value="ABC_transporter-like_ATP-bd"/>
</dbReference>
<dbReference type="GO" id="GO:0005778">
    <property type="term" value="C:peroxisomal membrane"/>
    <property type="evidence" value="ECO:0007669"/>
    <property type="project" value="TreeGrafter"/>
</dbReference>
<reference evidence="11 12" key="1">
    <citation type="journal article" date="2024" name="Nat. Commun.">
        <title>Phylogenomics reveals the evolutionary origins of lichenization in chlorophyte algae.</title>
        <authorList>
            <person name="Puginier C."/>
            <person name="Libourel C."/>
            <person name="Otte J."/>
            <person name="Skaloud P."/>
            <person name="Haon M."/>
            <person name="Grisel S."/>
            <person name="Petersen M."/>
            <person name="Berrin J.G."/>
            <person name="Delaux P.M."/>
            <person name="Dal Grande F."/>
            <person name="Keller J."/>
        </authorList>
    </citation>
    <scope>NUCLEOTIDE SEQUENCE [LARGE SCALE GENOMIC DNA]</scope>
    <source>
        <strain evidence="11 12">SAG 2145</strain>
    </source>
</reference>
<keyword evidence="5" id="KW-0067">ATP-binding</keyword>
<dbReference type="InterPro" id="IPR003593">
    <property type="entry name" value="AAA+_ATPase"/>
</dbReference>
<dbReference type="CDD" id="cd03223">
    <property type="entry name" value="ABCD_peroxisomal_ALDP"/>
    <property type="match status" value="2"/>
</dbReference>
<dbReference type="InterPro" id="IPR050835">
    <property type="entry name" value="ABC_transporter_sub-D"/>
</dbReference>
<evidence type="ECO:0000256" key="5">
    <source>
        <dbReference type="ARBA" id="ARBA00022840"/>
    </source>
</evidence>
<dbReference type="InterPro" id="IPR017871">
    <property type="entry name" value="ABC_transporter-like_CS"/>
</dbReference>
<evidence type="ECO:0000256" key="7">
    <source>
        <dbReference type="ARBA" id="ARBA00023136"/>
    </source>
</evidence>
<evidence type="ECO:0000256" key="9">
    <source>
        <dbReference type="SAM" id="Phobius"/>
    </source>
</evidence>
<comment type="similarity">
    <text evidence="1">Belongs to the ABC transporter superfamily. ABCD family. Peroxisomal fatty acyl CoA transporter (TC 3.A.1.203) subfamily.</text>
</comment>
<dbReference type="SUPFAM" id="SSF90123">
    <property type="entry name" value="ABC transporter transmembrane region"/>
    <property type="match status" value="1"/>
</dbReference>
<dbReference type="GO" id="GO:0016887">
    <property type="term" value="F:ATP hydrolysis activity"/>
    <property type="evidence" value="ECO:0007669"/>
    <property type="project" value="InterPro"/>
</dbReference>
<dbReference type="PANTHER" id="PTHR11384">
    <property type="entry name" value="ATP-BINDING CASSETTE, SUB-FAMILY D MEMBER"/>
    <property type="match status" value="1"/>
</dbReference>
<dbReference type="SMART" id="SM00382">
    <property type="entry name" value="AAA"/>
    <property type="match status" value="2"/>
</dbReference>
<dbReference type="PROSITE" id="PS00211">
    <property type="entry name" value="ABC_TRANSPORTER_1"/>
    <property type="match status" value="2"/>
</dbReference>
<dbReference type="GO" id="GO:0006635">
    <property type="term" value="P:fatty acid beta-oxidation"/>
    <property type="evidence" value="ECO:0007669"/>
    <property type="project" value="TreeGrafter"/>
</dbReference>
<accession>A0AAW1R170</accession>
<dbReference type="InterPro" id="IPR011527">
    <property type="entry name" value="ABC1_TM_dom"/>
</dbReference>
<evidence type="ECO:0000256" key="3">
    <source>
        <dbReference type="ARBA" id="ARBA00022692"/>
    </source>
</evidence>
<proteinExistence type="inferred from homology"/>
<feature type="domain" description="ABC transporter" evidence="10">
    <location>
        <begin position="421"/>
        <end position="655"/>
    </location>
</feature>
<dbReference type="GO" id="GO:0007031">
    <property type="term" value="P:peroxisome organization"/>
    <property type="evidence" value="ECO:0007669"/>
    <property type="project" value="TreeGrafter"/>
</dbReference>
<dbReference type="GO" id="GO:0015910">
    <property type="term" value="P:long-chain fatty acid import into peroxisome"/>
    <property type="evidence" value="ECO:0007669"/>
    <property type="project" value="TreeGrafter"/>
</dbReference>
<keyword evidence="7 9" id="KW-0472">Membrane</keyword>
<dbReference type="GO" id="GO:0042760">
    <property type="term" value="P:very long-chain fatty acid catabolic process"/>
    <property type="evidence" value="ECO:0007669"/>
    <property type="project" value="TreeGrafter"/>
</dbReference>
<dbReference type="SUPFAM" id="SSF52540">
    <property type="entry name" value="P-loop containing nucleoside triphosphate hydrolases"/>
    <property type="match status" value="2"/>
</dbReference>
<feature type="transmembrane region" description="Helical" evidence="9">
    <location>
        <begin position="321"/>
        <end position="339"/>
    </location>
</feature>
<feature type="region of interest" description="Disordered" evidence="8">
    <location>
        <begin position="636"/>
        <end position="712"/>
    </location>
</feature>
<feature type="domain" description="ABC transporter" evidence="10">
    <location>
        <begin position="1130"/>
        <end position="1359"/>
    </location>
</feature>
<evidence type="ECO:0000313" key="11">
    <source>
        <dbReference type="EMBL" id="KAK9827151.1"/>
    </source>
</evidence>
<dbReference type="GO" id="GO:0140359">
    <property type="term" value="F:ABC-type transporter activity"/>
    <property type="evidence" value="ECO:0007669"/>
    <property type="project" value="InterPro"/>
</dbReference>
<evidence type="ECO:0000313" key="12">
    <source>
        <dbReference type="Proteomes" id="UP001438707"/>
    </source>
</evidence>
<gene>
    <name evidence="11" type="ORF">WJX74_008344</name>
</gene>
<sequence>MRGSTSTPPQLLLANLLVETRARRVLWAVVASGGSYLTWRQLASKSKPLKREKPASGSTAKKHGKGSGRALNKLIRLLLKIAGRKIWILFLVAVARTALSNRLARLQGYLFRAAFLRRIPLFTRNLIENVLLCLVASGIESSAVRWLTSIELEWRDVLTARIHKSYFMKMAYYKLNYVDRQIASPEQRICEDLPALCRGVAGLSLEWVQAAVDAAFYAVMLQRYSKTNTWTAVILGYVIGCGAFTSAFAPNFGKLFKRQSENEGTYRQLHARLRANAEPVALYGGIHKEAQVIESKFQTLVRHNAQLLAVQLRFGIWQDFLLKYLGATVAVGLVIGPFFQGHMRPADSVAGRAQMLSNMRYHTSVVISMFHALGTLASSVRKLMKLGAFADRISELENSTRILSSGDQGGTGTIEATEDEIAFEGATVVTPANATLVRDLTLRVPSGTNLLVTGPNGSGKSSLFRVLGGLWPLTEGKMCKPGGQDGGDGLSHDIFYVPQRPYVTIGTLPDQLIYPLVQQENEKAAISDKELLELLRKVDLEGLATRDGGLTAVADWDEVLSLGEQQRLGMARLFYHRPKFAILDECTSGVTVDMEERFCNIIKELGCTCVTISHRPALMAFHDQVLALDGEGGWSLHSGARSHPTPSSPPPTSSSPHKKGLAQVVEEDSDLISSPSTAGKAASPSQPWNLQRSSSQMHAADGSGKRRGGEAAANLEGMRRLLEQASGSLHGDKRVQSRVLTRAPAFDPQLHRCRQPASSRIKPRARTTWEHWGMVMRELWTRGGWRAQSLQLGTIAGVVLLRTLLQDRIAALNGRSVQLVVRQDLPGFVRLIGVSVLQSAASAVLAPSLRHVADALALRWRSQLTAAAASRYFRGNAFYAVAELAGMQDVDQRLTRDVVRLCDDLAALIPNLVKPVVDLLWFSAQLWQLTGRRGLGILYLYALIGFLTLKAVTPDFGALAAKENRLEAAFRNVHLRLRKHAESIAFFGGGSREGGIIIHHFQELMGHLKGVAVTRWGHAIADDFFSKQLPHNVTWVLTLLYALDRSGDFEQGSAAQGRLVDKMRYLASVVTTCFTSFGELLALTKRFNEISGGMQRVSEMLDTMDQAARLPAGGQSTVIVEDLDGAQAGIEFLAATVASPSGHILARQLDLPVHAKHSMLVTGPNGSGKSSIIRVLGGLWPLASGQVRRPAAAMDLGSPKHSLFFVPQRPYTTTGTLQEQVVYPQTITEAAAAMDNGDSAAGQTALDAHLLRLMQTVRLDYLLDRDGGWRALSEWGETLSLGEQQRLGMARLFYHQPKFAVLDECTNATSVDVEEHLYQEASSLGITLITITQRTALVKYHTAELRLLDGSGDWELRSIGE</sequence>
<protein>
    <recommendedName>
        <fullName evidence="10">ABC transporter domain-containing protein</fullName>
    </recommendedName>
</protein>
<keyword evidence="12" id="KW-1185">Reference proteome</keyword>
<feature type="region of interest" description="Disordered" evidence="8">
    <location>
        <begin position="47"/>
        <end position="66"/>
    </location>
</feature>